<accession>A0A7L4P8P4</accession>
<organism evidence="2 3">
    <name type="scientific">Pyrobaculum arsenaticum</name>
    <dbReference type="NCBI Taxonomy" id="121277"/>
    <lineage>
        <taxon>Archaea</taxon>
        <taxon>Thermoproteota</taxon>
        <taxon>Thermoprotei</taxon>
        <taxon>Thermoproteales</taxon>
        <taxon>Thermoproteaceae</taxon>
        <taxon>Pyrobaculum</taxon>
    </lineage>
</organism>
<dbReference type="AlphaFoldDB" id="A0A7L4P8P4"/>
<comment type="caution">
    <text evidence="2">The sequence shown here is derived from an EMBL/GenBank/DDBJ whole genome shotgun (WGS) entry which is preliminary data.</text>
</comment>
<sequence>MMQPAWRLASGVTETGPPSKGLACSSRGFVRVLTRPAQLKSSADLPHVA</sequence>
<proteinExistence type="predicted"/>
<evidence type="ECO:0000313" key="3">
    <source>
        <dbReference type="Proteomes" id="UP000554766"/>
    </source>
</evidence>
<evidence type="ECO:0000256" key="1">
    <source>
        <dbReference type="SAM" id="MobiDB-lite"/>
    </source>
</evidence>
<keyword evidence="3" id="KW-1185">Reference proteome</keyword>
<gene>
    <name evidence="2" type="ORF">HC235_05065</name>
</gene>
<protein>
    <submittedName>
        <fullName evidence="2">Uncharacterized protein</fullName>
    </submittedName>
</protein>
<dbReference type="EMBL" id="JAAVJF010000002">
    <property type="protein sequence ID" value="NYR15328.1"/>
    <property type="molecule type" value="Genomic_DNA"/>
</dbReference>
<feature type="region of interest" description="Disordered" evidence="1">
    <location>
        <begin position="1"/>
        <end position="20"/>
    </location>
</feature>
<reference evidence="2 3" key="1">
    <citation type="journal article" date="2020" name="Nat. Commun.">
        <title>The structures of two archaeal type IV pili illuminate evolutionary relationships.</title>
        <authorList>
            <person name="Wang F."/>
            <person name="Baquero D.P."/>
            <person name="Su Z."/>
            <person name="Beltran L.C."/>
            <person name="Prangishvili D."/>
            <person name="Krupovic M."/>
            <person name="Egelman E.H."/>
        </authorList>
    </citation>
    <scope>NUCLEOTIDE SEQUENCE [LARGE SCALE GENOMIC DNA]</scope>
    <source>
        <strain evidence="2 3">2GA</strain>
    </source>
</reference>
<name>A0A7L4P8P4_9CREN</name>
<evidence type="ECO:0000313" key="2">
    <source>
        <dbReference type="EMBL" id="NYR15328.1"/>
    </source>
</evidence>
<dbReference type="Proteomes" id="UP000554766">
    <property type="component" value="Unassembled WGS sequence"/>
</dbReference>
<dbReference type="GeneID" id="44139590"/>
<dbReference type="RefSeq" id="WP_164905938.1">
    <property type="nucleotide sequence ID" value="NZ_JAAVJF010000002.1"/>
</dbReference>